<dbReference type="SMART" id="SM00363">
    <property type="entry name" value="S4"/>
    <property type="match status" value="1"/>
</dbReference>
<dbReference type="Gene3D" id="3.10.290.10">
    <property type="entry name" value="RNA-binding S4 domain"/>
    <property type="match status" value="1"/>
</dbReference>
<organism evidence="11 12">
    <name type="scientific">Candidatus Doudnabacteria bacterium CG10_big_fil_rev_8_21_14_0_10_42_18</name>
    <dbReference type="NCBI Taxonomy" id="1974552"/>
    <lineage>
        <taxon>Bacteria</taxon>
        <taxon>Candidatus Doudnaibacteriota</taxon>
    </lineage>
</organism>
<dbReference type="HAMAP" id="MF_01306_B">
    <property type="entry name" value="Ribosomal_uS4_B"/>
    <property type="match status" value="1"/>
</dbReference>
<sequence length="203" mass="23191">MMRYTGPKAKKARRLGMAFTPKDAKILQKRGFPPGQHGQNRVRLSEFGIQLREKQKAKINYGITERQFSNYFQKAIKQPGVTGDILLKMLELRLDNMVFRLGFAETRAQARQLVNHGFFEVNGKKVDIPSYGVKVGDAISVRQSKLKSKYMEKMKAQIKNFKAQEWITVDVEKMSGKALTQPTPDVIGNTINTQLIVEHYSRT</sequence>
<evidence type="ECO:0000313" key="11">
    <source>
        <dbReference type="EMBL" id="PIR96105.1"/>
    </source>
</evidence>
<name>A0A2H0VAJ9_9BACT</name>
<dbReference type="Pfam" id="PF00163">
    <property type="entry name" value="Ribosomal_S4"/>
    <property type="match status" value="1"/>
</dbReference>
<keyword evidence="5 7" id="KW-0687">Ribonucleoprotein</keyword>
<feature type="domain" description="Small ribosomal subunit protein uS4 N-terminal" evidence="10">
    <location>
        <begin position="3"/>
        <end position="91"/>
    </location>
</feature>
<dbReference type="InterPro" id="IPR001912">
    <property type="entry name" value="Ribosomal_uS4_N"/>
</dbReference>
<dbReference type="InterPro" id="IPR036986">
    <property type="entry name" value="S4_RNA-bd_sf"/>
</dbReference>
<dbReference type="Proteomes" id="UP000230922">
    <property type="component" value="Unassembled WGS sequence"/>
</dbReference>
<evidence type="ECO:0000256" key="8">
    <source>
        <dbReference type="RuleBase" id="RU003699"/>
    </source>
</evidence>
<evidence type="ECO:0000259" key="9">
    <source>
        <dbReference type="SMART" id="SM00363"/>
    </source>
</evidence>
<dbReference type="Gene3D" id="1.10.1050.10">
    <property type="entry name" value="Ribosomal Protein S4 Delta 41, Chain A, domain 1"/>
    <property type="match status" value="1"/>
</dbReference>
<evidence type="ECO:0000259" key="10">
    <source>
        <dbReference type="SMART" id="SM01390"/>
    </source>
</evidence>
<dbReference type="InterPro" id="IPR022801">
    <property type="entry name" value="Ribosomal_uS4"/>
</dbReference>
<accession>A0A2H0VAJ9</accession>
<evidence type="ECO:0000256" key="4">
    <source>
        <dbReference type="ARBA" id="ARBA00022980"/>
    </source>
</evidence>
<dbReference type="NCBIfam" id="NF003717">
    <property type="entry name" value="PRK05327.1"/>
    <property type="match status" value="1"/>
</dbReference>
<dbReference type="EMBL" id="PFAK01000046">
    <property type="protein sequence ID" value="PIR96105.1"/>
    <property type="molecule type" value="Genomic_DNA"/>
</dbReference>
<evidence type="ECO:0000256" key="5">
    <source>
        <dbReference type="ARBA" id="ARBA00023274"/>
    </source>
</evidence>
<evidence type="ECO:0000256" key="2">
    <source>
        <dbReference type="ARBA" id="ARBA00022730"/>
    </source>
</evidence>
<dbReference type="PROSITE" id="PS50889">
    <property type="entry name" value="S4"/>
    <property type="match status" value="1"/>
</dbReference>
<comment type="caution">
    <text evidence="11">The sequence shown here is derived from an EMBL/GenBank/DDBJ whole genome shotgun (WGS) entry which is preliminary data.</text>
</comment>
<dbReference type="InterPro" id="IPR018079">
    <property type="entry name" value="Ribosomal_uS4_CS"/>
</dbReference>
<dbReference type="FunFam" id="3.10.290.10:FF:000001">
    <property type="entry name" value="30S ribosomal protein S4"/>
    <property type="match status" value="1"/>
</dbReference>
<dbReference type="NCBIfam" id="TIGR01017">
    <property type="entry name" value="rpsD_bact"/>
    <property type="match status" value="1"/>
</dbReference>
<proteinExistence type="inferred from homology"/>
<comment type="function">
    <text evidence="7">One of the primary rRNA binding proteins, it binds directly to 16S rRNA where it nucleates assembly of the body of the 30S subunit.</text>
</comment>
<dbReference type="InterPro" id="IPR005709">
    <property type="entry name" value="Ribosomal_uS4_bac-type"/>
</dbReference>
<comment type="similarity">
    <text evidence="1 7 8">Belongs to the universal ribosomal protein uS4 family.</text>
</comment>
<dbReference type="GO" id="GO:0042274">
    <property type="term" value="P:ribosomal small subunit biogenesis"/>
    <property type="evidence" value="ECO:0007669"/>
    <property type="project" value="TreeGrafter"/>
</dbReference>
<dbReference type="InterPro" id="IPR002942">
    <property type="entry name" value="S4_RNA-bd"/>
</dbReference>
<keyword evidence="4 7" id="KW-0689">Ribosomal protein</keyword>
<dbReference type="CDD" id="cd00165">
    <property type="entry name" value="S4"/>
    <property type="match status" value="1"/>
</dbReference>
<protein>
    <recommendedName>
        <fullName evidence="6 7">Small ribosomal subunit protein uS4</fullName>
    </recommendedName>
</protein>
<evidence type="ECO:0000256" key="7">
    <source>
        <dbReference type="HAMAP-Rule" id="MF_01306"/>
    </source>
</evidence>
<comment type="function">
    <text evidence="7">With S5 and S12 plays an important role in translational accuracy.</text>
</comment>
<evidence type="ECO:0000313" key="12">
    <source>
        <dbReference type="Proteomes" id="UP000230922"/>
    </source>
</evidence>
<dbReference type="Pfam" id="PF01479">
    <property type="entry name" value="S4"/>
    <property type="match status" value="1"/>
</dbReference>
<dbReference type="GO" id="GO:0006412">
    <property type="term" value="P:translation"/>
    <property type="evidence" value="ECO:0007669"/>
    <property type="project" value="UniProtKB-UniRule"/>
</dbReference>
<evidence type="ECO:0000256" key="1">
    <source>
        <dbReference type="ARBA" id="ARBA00007465"/>
    </source>
</evidence>
<keyword evidence="3 7" id="KW-0694">RNA-binding</keyword>
<comment type="subunit">
    <text evidence="7">Part of the 30S ribosomal subunit. Contacts protein S5. The interaction surface between S4 and S5 is involved in control of translational fidelity.</text>
</comment>
<gene>
    <name evidence="7" type="primary">rpsD</name>
    <name evidence="11" type="ORF">COT92_02775</name>
</gene>
<dbReference type="SUPFAM" id="SSF55174">
    <property type="entry name" value="Alpha-L RNA-binding motif"/>
    <property type="match status" value="1"/>
</dbReference>
<dbReference type="SMART" id="SM01390">
    <property type="entry name" value="Ribosomal_S4"/>
    <property type="match status" value="1"/>
</dbReference>
<feature type="domain" description="RNA-binding S4" evidence="9">
    <location>
        <begin position="92"/>
        <end position="152"/>
    </location>
</feature>
<keyword evidence="2 7" id="KW-0699">rRNA-binding</keyword>
<dbReference type="GO" id="GO:0003735">
    <property type="term" value="F:structural constituent of ribosome"/>
    <property type="evidence" value="ECO:0007669"/>
    <property type="project" value="InterPro"/>
</dbReference>
<dbReference type="GO" id="GO:0019843">
    <property type="term" value="F:rRNA binding"/>
    <property type="evidence" value="ECO:0007669"/>
    <property type="project" value="UniProtKB-UniRule"/>
</dbReference>
<dbReference type="GO" id="GO:0015935">
    <property type="term" value="C:small ribosomal subunit"/>
    <property type="evidence" value="ECO:0007669"/>
    <property type="project" value="InterPro"/>
</dbReference>
<dbReference type="PANTHER" id="PTHR11831:SF4">
    <property type="entry name" value="SMALL RIBOSOMAL SUBUNIT PROTEIN US4M"/>
    <property type="match status" value="1"/>
</dbReference>
<evidence type="ECO:0000256" key="3">
    <source>
        <dbReference type="ARBA" id="ARBA00022884"/>
    </source>
</evidence>
<dbReference type="AlphaFoldDB" id="A0A2H0VAJ9"/>
<evidence type="ECO:0000256" key="6">
    <source>
        <dbReference type="ARBA" id="ARBA00035254"/>
    </source>
</evidence>
<dbReference type="PANTHER" id="PTHR11831">
    <property type="entry name" value="30S 40S RIBOSOMAL PROTEIN"/>
    <property type="match status" value="1"/>
</dbReference>
<reference evidence="12" key="1">
    <citation type="submission" date="2017-09" db="EMBL/GenBank/DDBJ databases">
        <title>Depth-based differentiation of microbial function through sediment-hosted aquifers and enrichment of novel symbionts in the deep terrestrial subsurface.</title>
        <authorList>
            <person name="Probst A.J."/>
            <person name="Ladd B."/>
            <person name="Jarett J.K."/>
            <person name="Geller-Mcgrath D.E."/>
            <person name="Sieber C.M.K."/>
            <person name="Emerson J.B."/>
            <person name="Anantharaman K."/>
            <person name="Thomas B.C."/>
            <person name="Malmstrom R."/>
            <person name="Stieglmeier M."/>
            <person name="Klingl A."/>
            <person name="Woyke T."/>
            <person name="Ryan C.M."/>
            <person name="Banfield J.F."/>
        </authorList>
    </citation>
    <scope>NUCLEOTIDE SEQUENCE [LARGE SCALE GENOMIC DNA]</scope>
</reference>
<dbReference type="PROSITE" id="PS00632">
    <property type="entry name" value="RIBOSOMAL_S4"/>
    <property type="match status" value="1"/>
</dbReference>